<feature type="region of interest" description="Disordered" evidence="2">
    <location>
        <begin position="46"/>
        <end position="69"/>
    </location>
</feature>
<proteinExistence type="inferred from homology"/>
<feature type="compositionally biased region" description="Basic and acidic residues" evidence="2">
    <location>
        <begin position="558"/>
        <end position="571"/>
    </location>
</feature>
<feature type="compositionally biased region" description="Basic and acidic residues" evidence="2">
    <location>
        <begin position="581"/>
        <end position="603"/>
    </location>
</feature>
<feature type="compositionally biased region" description="Polar residues" evidence="2">
    <location>
        <begin position="145"/>
        <end position="156"/>
    </location>
</feature>
<accession>A0A9N9X338</accession>
<dbReference type="GO" id="GO:0005814">
    <property type="term" value="C:centriole"/>
    <property type="evidence" value="ECO:0007669"/>
    <property type="project" value="TreeGrafter"/>
</dbReference>
<feature type="compositionally biased region" description="Polar residues" evidence="2">
    <location>
        <begin position="604"/>
        <end position="617"/>
    </location>
</feature>
<evidence type="ECO:0000313" key="5">
    <source>
        <dbReference type="Proteomes" id="UP001153737"/>
    </source>
</evidence>
<dbReference type="AlphaFoldDB" id="A0A9N9X338"/>
<reference evidence="4" key="2">
    <citation type="submission" date="2022-10" db="EMBL/GenBank/DDBJ databases">
        <authorList>
            <consortium name="ENA_rothamsted_submissions"/>
            <consortium name="culmorum"/>
            <person name="King R."/>
        </authorList>
    </citation>
    <scope>NUCLEOTIDE SEQUENCE</scope>
</reference>
<evidence type="ECO:0000313" key="4">
    <source>
        <dbReference type="EMBL" id="CAG9814944.1"/>
    </source>
</evidence>
<dbReference type="PANTHER" id="PTHR10331:SF6">
    <property type="entry name" value="SPINDLE ASSEMBLY ABNORMAL 4"/>
    <property type="match status" value="1"/>
</dbReference>
<feature type="compositionally biased region" description="Polar residues" evidence="2">
    <location>
        <begin position="373"/>
        <end position="385"/>
    </location>
</feature>
<dbReference type="GO" id="GO:0061511">
    <property type="term" value="P:centriole elongation"/>
    <property type="evidence" value="ECO:0007669"/>
    <property type="project" value="TreeGrafter"/>
</dbReference>
<dbReference type="Pfam" id="PF07202">
    <property type="entry name" value="Tcp10_C"/>
    <property type="match status" value="2"/>
</dbReference>
<dbReference type="OrthoDB" id="10252174at2759"/>
<dbReference type="InterPro" id="IPR026581">
    <property type="entry name" value="TCP10L/CENPJ"/>
</dbReference>
<gene>
    <name evidence="4" type="ORF">PHAECO_LOCUS2393</name>
</gene>
<keyword evidence="5" id="KW-1185">Reference proteome</keyword>
<feature type="compositionally biased region" description="Basic and acidic residues" evidence="2">
    <location>
        <begin position="350"/>
        <end position="361"/>
    </location>
</feature>
<feature type="region of interest" description="Disordered" evidence="2">
    <location>
        <begin position="117"/>
        <end position="156"/>
    </location>
</feature>
<evidence type="ECO:0000259" key="3">
    <source>
        <dbReference type="Pfam" id="PF07202"/>
    </source>
</evidence>
<dbReference type="EMBL" id="OU896717">
    <property type="protein sequence ID" value="CAG9814944.1"/>
    <property type="molecule type" value="Genomic_DNA"/>
</dbReference>
<comment type="similarity">
    <text evidence="1">Belongs to the TCP10 family.</text>
</comment>
<dbReference type="InterPro" id="IPR009852">
    <property type="entry name" value="CENPJ_C_dom"/>
</dbReference>
<feature type="region of interest" description="Disordered" evidence="2">
    <location>
        <begin position="350"/>
        <end position="385"/>
    </location>
</feature>
<sequence length="1041" mass="118922">MAYSPSSPYLVKLQDLKLWQCNYDNLLKTKTDTAHPSDFETIEGLSALDSPDLTPQMSPRQPSVDWDKKVLTPAKPFEQLLEEKLAEDQPVKGQGKAKKPFLKKGSGLLRYNLVPKHSTGRKAERRRASHEEKIHDVPKTRPKTPIQNEDSGYKDQQSLTPLKVPEFSIRSKTAWVKPDDEENHENSVVRESTNSHQKNELNPAGFHSNIIERINEFALKHLLPVSPRKCVKVLCEKNCIPLSEVNCAIKQDSDVFNTTEKELKLFEALEECAENSSFSSTNSSVMRLLSSTPSKKNNLMKSPILEESTRECQFLQNRRLNQKLKEVNEKSDLLSDFLNNLRKISKDKYAAKSGKENREITPDTSFSEEEKSSTNTDTRTHSPSSLYTDFETTYRETTKVDAAVNTSDLEKPQYPQNDKGCSECEELKDSLNRLKREVPDIQAEKAKLCDFAKDLEKKRDQLSKEIEKLRKKYDKDIGELQEELDSEKKKFLREKSIFDMYLKEAQNRPNKKEREEISGLKKELADIKELLKLKDTKNGATQARLRNHIKQLEKERTELKSTVDSLQKENSKLNAIQKVRRPAESKMLHEINKNLSKLTEESLKSQLNKSDSCGSKKTSLDDVKKGRRKSTGDASGKPDREIISPKSNRKPLPNFKRRLSEDIDSVIEDSNDEHQTTDNGDFSVEKQYETTFGQSTEAPTRINMKESKEVTKTTKVFPDGSKEIKYSNGSWKTVSPDSQLITFKYYNGDIKETNMKEGTVKYYFAESSTWITEFPDGSEVVEYAKCPTKIHFGSNIDPTPYPQLFRCTRCTSTRIGALFSHMWFGTQAKLDSTRDTRLVGDTTLTNSWKNWNTTEKSMTLQFSSFHGKYSSGISAIIPSLATSPVSTCFCCQPPQYQNSLLRFGLCNSMRQSFDLKNLTAFLIATHEFMHFLSGQKERKYKDGKIEVQCPDGRSLTRGLDGSNEISYPDGSKLLQTTDGQKIIMFPNGQKEFHTKEHKRREYPDGTVKFIYPDGTRETRYSSGRVRIKDSNNVLIMDTHGS</sequence>
<feature type="domain" description="Centromere protein J C-terminal" evidence="3">
    <location>
        <begin position="997"/>
        <end position="1027"/>
    </location>
</feature>
<dbReference type="PANTHER" id="PTHR10331">
    <property type="entry name" value="T COMPLEX PROTEIN 10"/>
    <property type="match status" value="1"/>
</dbReference>
<dbReference type="GO" id="GO:0005813">
    <property type="term" value="C:centrosome"/>
    <property type="evidence" value="ECO:0007669"/>
    <property type="project" value="TreeGrafter"/>
</dbReference>
<evidence type="ECO:0000256" key="1">
    <source>
        <dbReference type="ARBA" id="ARBA00005627"/>
    </source>
</evidence>
<reference evidence="4" key="1">
    <citation type="submission" date="2022-01" db="EMBL/GenBank/DDBJ databases">
        <authorList>
            <person name="King R."/>
        </authorList>
    </citation>
    <scope>NUCLEOTIDE SEQUENCE</scope>
</reference>
<feature type="domain" description="Centromere protein J C-terminal" evidence="3">
    <location>
        <begin position="960"/>
        <end position="993"/>
    </location>
</feature>
<dbReference type="Gene3D" id="2.60.450.20">
    <property type="match status" value="2"/>
</dbReference>
<dbReference type="Proteomes" id="UP001153737">
    <property type="component" value="Chromosome 11"/>
</dbReference>
<dbReference type="InterPro" id="IPR047002">
    <property type="entry name" value="Tcp10_C_sf"/>
</dbReference>
<organism evidence="4 5">
    <name type="scientific">Phaedon cochleariae</name>
    <name type="common">Mustard beetle</name>
    <dbReference type="NCBI Taxonomy" id="80249"/>
    <lineage>
        <taxon>Eukaryota</taxon>
        <taxon>Metazoa</taxon>
        <taxon>Ecdysozoa</taxon>
        <taxon>Arthropoda</taxon>
        <taxon>Hexapoda</taxon>
        <taxon>Insecta</taxon>
        <taxon>Pterygota</taxon>
        <taxon>Neoptera</taxon>
        <taxon>Endopterygota</taxon>
        <taxon>Coleoptera</taxon>
        <taxon>Polyphaga</taxon>
        <taxon>Cucujiformia</taxon>
        <taxon>Chrysomeloidea</taxon>
        <taxon>Chrysomelidae</taxon>
        <taxon>Chrysomelinae</taxon>
        <taxon>Chrysomelini</taxon>
        <taxon>Phaedon</taxon>
    </lineage>
</organism>
<dbReference type="GO" id="GO:0060271">
    <property type="term" value="P:cilium assembly"/>
    <property type="evidence" value="ECO:0007669"/>
    <property type="project" value="TreeGrafter"/>
</dbReference>
<protein>
    <recommendedName>
        <fullName evidence="3">Centromere protein J C-terminal domain-containing protein</fullName>
    </recommendedName>
</protein>
<feature type="compositionally biased region" description="Basic and acidic residues" evidence="2">
    <location>
        <begin position="129"/>
        <end position="139"/>
    </location>
</feature>
<feature type="region of interest" description="Disordered" evidence="2">
    <location>
        <begin position="558"/>
        <end position="657"/>
    </location>
</feature>
<dbReference type="GO" id="GO:0015631">
    <property type="term" value="F:tubulin binding"/>
    <property type="evidence" value="ECO:0007669"/>
    <property type="project" value="TreeGrafter"/>
</dbReference>
<name>A0A9N9X338_PHACE</name>
<feature type="compositionally biased region" description="Basic residues" evidence="2">
    <location>
        <begin position="118"/>
        <end position="128"/>
    </location>
</feature>
<evidence type="ECO:0000256" key="2">
    <source>
        <dbReference type="SAM" id="MobiDB-lite"/>
    </source>
</evidence>